<dbReference type="Gene3D" id="2.130.10.10">
    <property type="entry name" value="YVTN repeat-like/Quinoprotein amine dehydrogenase"/>
    <property type="match status" value="4"/>
</dbReference>
<dbReference type="InterPro" id="IPR037289">
    <property type="entry name" value="Elp2"/>
</dbReference>
<dbReference type="InterPro" id="IPR011047">
    <property type="entry name" value="Quinoprotein_ADH-like_sf"/>
</dbReference>
<name>A0A158RAV4_THECL</name>
<keyword evidence="8" id="KW-0819">tRNA processing</keyword>
<keyword evidence="6" id="KW-0963">Cytoplasm</keyword>
<evidence type="ECO:0000256" key="4">
    <source>
        <dbReference type="ARBA" id="ARBA00005881"/>
    </source>
</evidence>
<evidence type="ECO:0000313" key="14">
    <source>
        <dbReference type="WBParaSite" id="TCLT_0000096801-mRNA-1"/>
    </source>
</evidence>
<dbReference type="SMART" id="SM00320">
    <property type="entry name" value="WD40"/>
    <property type="match status" value="8"/>
</dbReference>
<dbReference type="AlphaFoldDB" id="A0A158RAV4"/>
<dbReference type="InterPro" id="IPR015943">
    <property type="entry name" value="WD40/YVTN_repeat-like_dom_sf"/>
</dbReference>
<keyword evidence="10" id="KW-0539">Nucleus</keyword>
<sequence>MDRNETHRLAIKQTFIGRGCAKRKSCLDWSKVIDVVVFASFRDICFVIPNESSRCTSINQTVEAHDSSVTCLKFLYRRSNCSEDVDYLLTGSARGNVRLWAVSLSEKSVVVALISDFVNIAVGPINCCTGVVLDFISNDVIIIGYALPNSLLNVERLTVRKHPMELVQKESYGSISVKPALIVSLAVYRASAENVLFIVGTTSNNIDLICASCTGALWLQKVSSVRGHSDWVCTISISEYENNILVATGGNESVIRIWRFDLYQNDTNEVKESNTAAVVVSFNLFDPISDASHYTLHISLLSILNAHHDWICSLDWHPYKMWLLSSSNDKTVIVWESAETDPNLWSDRARMGSIGGQAVGFFGACFSSAGSTILAYTYFGGFCSWQLEKNNSWKSVATFGGHSGQVKDIAWDPTGSYLLSCSCDQTTRCYAPSADDATDEKIFRVFTTPRSFIRTLRIVSKFDCNQLVLDELQLAQRNVSIPALGLSNMVLHSEDSENNEDFYNSSEYNSSIFEEGLQVEEKLMESTLWPEIQKLYGHGFEVFTVASNHSGTLVATSCKASTEENAFILIWDSDQWRHRCHIRCHKLTVVQLAFSNSESFLLSVSRDRTFAISARSSRNLYDWRVLLTSEQKYSKVHTRIIWCCSWSPDDRYFVTGSRDKKLCIWCFDGKDIQLLLQKKYAHAVTAVDFLPEQCNNHYILALGFENGNIKIERWSPAESDNNDSTSCLNHLSAHSETINTLRFRPIKGSWLNGASENNMWELASASDDSSVKVHQLILS</sequence>
<evidence type="ECO:0000256" key="1">
    <source>
        <dbReference type="ARBA" id="ARBA00004123"/>
    </source>
</evidence>
<dbReference type="STRING" id="103827.A0A158RAV4"/>
<reference evidence="14" key="1">
    <citation type="submission" date="2016-04" db="UniProtKB">
        <authorList>
            <consortium name="WormBaseParasite"/>
        </authorList>
    </citation>
    <scope>IDENTIFICATION</scope>
</reference>
<dbReference type="GO" id="GO:0005634">
    <property type="term" value="C:nucleus"/>
    <property type="evidence" value="ECO:0007669"/>
    <property type="project" value="UniProtKB-SubCell"/>
</dbReference>
<keyword evidence="9" id="KW-0677">Repeat</keyword>
<keyword evidence="13" id="KW-1185">Reference proteome</keyword>
<evidence type="ECO:0000256" key="2">
    <source>
        <dbReference type="ARBA" id="ARBA00004496"/>
    </source>
</evidence>
<dbReference type="OrthoDB" id="27911at2759"/>
<dbReference type="EMBL" id="UYYF01000096">
    <property type="protein sequence ID" value="VDM96159.1"/>
    <property type="molecule type" value="Genomic_DNA"/>
</dbReference>
<dbReference type="GO" id="GO:0033588">
    <property type="term" value="C:elongator holoenzyme complex"/>
    <property type="evidence" value="ECO:0007669"/>
    <property type="project" value="InterPro"/>
</dbReference>
<evidence type="ECO:0000256" key="11">
    <source>
        <dbReference type="PROSITE-ProRule" id="PRU00221"/>
    </source>
</evidence>
<dbReference type="GO" id="GO:0002098">
    <property type="term" value="P:tRNA wobble uridine modification"/>
    <property type="evidence" value="ECO:0007669"/>
    <property type="project" value="InterPro"/>
</dbReference>
<organism evidence="14">
    <name type="scientific">Thelazia callipaeda</name>
    <name type="common">Oriental eyeworm</name>
    <name type="synonym">Parasitic nematode</name>
    <dbReference type="NCBI Taxonomy" id="103827"/>
    <lineage>
        <taxon>Eukaryota</taxon>
        <taxon>Metazoa</taxon>
        <taxon>Ecdysozoa</taxon>
        <taxon>Nematoda</taxon>
        <taxon>Chromadorea</taxon>
        <taxon>Rhabditida</taxon>
        <taxon>Spirurina</taxon>
        <taxon>Spiruromorpha</taxon>
        <taxon>Thelazioidea</taxon>
        <taxon>Thelaziidae</taxon>
        <taxon>Thelazia</taxon>
    </lineage>
</organism>
<evidence type="ECO:0000256" key="9">
    <source>
        <dbReference type="ARBA" id="ARBA00022737"/>
    </source>
</evidence>
<evidence type="ECO:0000313" key="12">
    <source>
        <dbReference type="EMBL" id="VDM96159.1"/>
    </source>
</evidence>
<dbReference type="InterPro" id="IPR036322">
    <property type="entry name" value="WD40_repeat_dom_sf"/>
</dbReference>
<dbReference type="UniPathway" id="UPA00988"/>
<evidence type="ECO:0000256" key="5">
    <source>
        <dbReference type="ARBA" id="ARBA00020267"/>
    </source>
</evidence>
<protein>
    <recommendedName>
        <fullName evidence="5">Elongator complex protein 2</fullName>
    </recommendedName>
</protein>
<evidence type="ECO:0000313" key="13">
    <source>
        <dbReference type="Proteomes" id="UP000276776"/>
    </source>
</evidence>
<dbReference type="PROSITE" id="PS50082">
    <property type="entry name" value="WD_REPEATS_2"/>
    <property type="match status" value="4"/>
</dbReference>
<comment type="pathway">
    <text evidence="3">tRNA modification; 5-methoxycarbonylmethyl-2-thiouridine-tRNA biosynthesis.</text>
</comment>
<evidence type="ECO:0000256" key="3">
    <source>
        <dbReference type="ARBA" id="ARBA00005043"/>
    </source>
</evidence>
<dbReference type="OMA" id="NPRSHCL"/>
<proteinExistence type="inferred from homology"/>
<accession>A0A158RAV4</accession>
<dbReference type="Proteomes" id="UP000276776">
    <property type="component" value="Unassembled WGS sequence"/>
</dbReference>
<comment type="subcellular location">
    <subcellularLocation>
        <location evidence="2">Cytoplasm</location>
    </subcellularLocation>
    <subcellularLocation>
        <location evidence="1">Nucleus</location>
    </subcellularLocation>
</comment>
<dbReference type="Pfam" id="PF00400">
    <property type="entry name" value="WD40"/>
    <property type="match status" value="7"/>
</dbReference>
<dbReference type="PANTHER" id="PTHR44111:SF1">
    <property type="entry name" value="ELONGATOR COMPLEX PROTEIN 2"/>
    <property type="match status" value="1"/>
</dbReference>
<reference evidence="12 13" key="2">
    <citation type="submission" date="2018-11" db="EMBL/GenBank/DDBJ databases">
        <authorList>
            <consortium name="Pathogen Informatics"/>
        </authorList>
    </citation>
    <scope>NUCLEOTIDE SEQUENCE [LARGE SCALE GENOMIC DNA]</scope>
</reference>
<feature type="repeat" description="WD" evidence="11">
    <location>
        <begin position="399"/>
        <end position="430"/>
    </location>
</feature>
<comment type="similarity">
    <text evidence="4">Belongs to the WD repeat ELP2 family.</text>
</comment>
<evidence type="ECO:0000256" key="8">
    <source>
        <dbReference type="ARBA" id="ARBA00022694"/>
    </source>
</evidence>
<dbReference type="PANTHER" id="PTHR44111">
    <property type="entry name" value="ELONGATOR COMPLEX PROTEIN 2"/>
    <property type="match status" value="1"/>
</dbReference>
<dbReference type="SUPFAM" id="SSF50978">
    <property type="entry name" value="WD40 repeat-like"/>
    <property type="match status" value="2"/>
</dbReference>
<feature type="repeat" description="WD" evidence="11">
    <location>
        <begin position="304"/>
        <end position="336"/>
    </location>
</feature>
<dbReference type="GO" id="GO:0005737">
    <property type="term" value="C:cytoplasm"/>
    <property type="evidence" value="ECO:0007669"/>
    <property type="project" value="UniProtKB-SubCell"/>
</dbReference>
<evidence type="ECO:0000256" key="6">
    <source>
        <dbReference type="ARBA" id="ARBA00022490"/>
    </source>
</evidence>
<dbReference type="SUPFAM" id="SSF50998">
    <property type="entry name" value="Quinoprotein alcohol dehydrogenase-like"/>
    <property type="match status" value="1"/>
</dbReference>
<dbReference type="InterPro" id="IPR001680">
    <property type="entry name" value="WD40_rpt"/>
</dbReference>
<evidence type="ECO:0000256" key="10">
    <source>
        <dbReference type="ARBA" id="ARBA00023242"/>
    </source>
</evidence>
<evidence type="ECO:0000256" key="7">
    <source>
        <dbReference type="ARBA" id="ARBA00022574"/>
    </source>
</evidence>
<dbReference type="WBParaSite" id="TCLT_0000096801-mRNA-1">
    <property type="protein sequence ID" value="TCLT_0000096801-mRNA-1"/>
    <property type="gene ID" value="TCLT_0000096801"/>
</dbReference>
<keyword evidence="7 11" id="KW-0853">WD repeat</keyword>
<dbReference type="PROSITE" id="PS50294">
    <property type="entry name" value="WD_REPEATS_REGION"/>
    <property type="match status" value="2"/>
</dbReference>
<gene>
    <name evidence="12" type="ORF">TCLT_LOCUS969</name>
</gene>
<feature type="repeat" description="WD" evidence="11">
    <location>
        <begin position="225"/>
        <end position="258"/>
    </location>
</feature>
<feature type="repeat" description="WD" evidence="11">
    <location>
        <begin position="634"/>
        <end position="665"/>
    </location>
</feature>